<dbReference type="SUPFAM" id="SSF52540">
    <property type="entry name" value="P-loop containing nucleoside triphosphate hydrolases"/>
    <property type="match status" value="1"/>
</dbReference>
<dbReference type="EMBL" id="AOSV01000006">
    <property type="protein sequence ID" value="EMG38274.1"/>
    <property type="molecule type" value="Genomic_DNA"/>
</dbReference>
<evidence type="ECO:0000259" key="2">
    <source>
        <dbReference type="Pfam" id="PF14331"/>
    </source>
</evidence>
<dbReference type="InterPro" id="IPR027417">
    <property type="entry name" value="P-loop_NTPase"/>
</dbReference>
<feature type="transmembrane region" description="Helical" evidence="1">
    <location>
        <begin position="37"/>
        <end position="56"/>
    </location>
</feature>
<dbReference type="Pfam" id="PF14331">
    <property type="entry name" value="IcmF-related_N"/>
    <property type="match status" value="1"/>
</dbReference>
<name>M5PW28_DESAF</name>
<accession>M5PW28</accession>
<dbReference type="PANTHER" id="PTHR36153">
    <property type="entry name" value="INNER MEMBRANE PROTEIN-RELATED"/>
    <property type="match status" value="1"/>
</dbReference>
<dbReference type="PATRIC" id="fig|1262666.3.peg.959"/>
<dbReference type="Proteomes" id="UP000011922">
    <property type="component" value="Unassembled WGS sequence"/>
</dbReference>
<feature type="transmembrane region" description="Helical" evidence="1">
    <location>
        <begin position="429"/>
        <end position="450"/>
    </location>
</feature>
<evidence type="ECO:0000256" key="1">
    <source>
        <dbReference type="SAM" id="Phobius"/>
    </source>
</evidence>
<proteinExistence type="predicted"/>
<sequence length="1160" mass="128666">MKRFLFVALMALLALILLAAALVGLYVLGQRLGWPWWTGPVILCGLFGLILGALLLKRWLIRRREEEFVKRIIEQDEATIAAAPAKERPQLRDLQERWRQAIEILRTSRIRQHGNPLYVLPWYLVMGEAGSGKTTAIKSARLATPLTDVGPAQGISGTRNCDWWFCEDAIILDTAGRYAIPVDEEHDKEEWRKFLSLLVKYRKREPLNGLVVTIAADKLLDAGLDKLVEEGRGIRARVDELMRAIGARIPVYVLVTKTDKILGLAELAEALPDKALEGAMGQVVPLPGLEIGEALEGALDAISEQLRTLRCRIVLCREGSPSGLLLLPGEVDALRSGLLTFARALFAENPYQETPLCRGLYFSSARQEGIARSQLLQGLSTLDQGGRQLRAGEKGLFLRGLFARVLPSDRGLFTPLAAFLRRRRLSEGLGLLAWNLVMLSLCGLLTASFLKNKTALEDFTEDFSLVPRLSGDIEQDLLLMDRFRIELVRMGERDSDWWLPRMGLTQSLQVEKDLKLRFCALLEEGALGQWDRQFQDMLARVSSSDSDAVVAKLAEHLVRRAKLIDAKLKGAGHAQLAAMPQPTYELLQVFSPEALSEEAFLVSGLALAWLEWTPDQASLIQSRTKAREQLTAIAAKSNVSLHWLVSWANETGLDGQPITLEQFWGLGSLHGHDNAGLPSAFTRQGKTRIDAFLKEIQASLERPQDLEPRRVEFERWYADQCLLAWESFAGKAARARHQITDADRRKDLAGGMASMSSPYFTLLDVMAEELGFLKGKAGLPGWVELAWRLREAKLQAQRQEADKSAPVVVRTVREGEQGLEQALGKGSGSDIKRIEAVRAASKELEAYAAALEQILPVATSSAVAYAVAADFYPYSTVQHESKSPFYAAANSISKLKSILGTRGAAEQPFWDLASGPLQYLLDYTSQEAACELQTRWEEEVLSQIQSVPESKLGKTLFEPSAGLVWKFLNGSAAPFLGQNRRGHFAKVALGSSLPVSGEFLAFLSRTKTQEQMRLPSYPLTINAQPLDVNSDAQEEPSAGILNIQCANATHRLENYNYPVSMSLDWAPDVCGDVSLDIKFSSFTLTKRYAGVRGVPMFLADFRTGVRRFTPNDFPDNKASLEDLGVREITVKYQLEGSVPILKLQAVKPLKVPEVIAQCWR</sequence>
<dbReference type="InterPro" id="IPR025743">
    <property type="entry name" value="TssM1_N"/>
</dbReference>
<keyword evidence="1" id="KW-1133">Transmembrane helix</keyword>
<keyword evidence="1" id="KW-0812">Transmembrane</keyword>
<evidence type="ECO:0000313" key="4">
    <source>
        <dbReference type="Proteomes" id="UP000011922"/>
    </source>
</evidence>
<comment type="caution">
    <text evidence="3">The sequence shown here is derived from an EMBL/GenBank/DDBJ whole genome shotgun (WGS) entry which is preliminary data.</text>
</comment>
<dbReference type="OrthoDB" id="9758229at2"/>
<gene>
    <name evidence="3" type="ORF">PCS_00947</name>
</gene>
<dbReference type="Gene3D" id="3.40.50.300">
    <property type="entry name" value="P-loop containing nucleotide triphosphate hydrolases"/>
    <property type="match status" value="1"/>
</dbReference>
<dbReference type="AlphaFoldDB" id="M5PW28"/>
<keyword evidence="1" id="KW-0472">Membrane</keyword>
<feature type="domain" description="Type VI secretion system component TssM1 N-terminal" evidence="2">
    <location>
        <begin position="185"/>
        <end position="434"/>
    </location>
</feature>
<dbReference type="InterPro" id="IPR053156">
    <property type="entry name" value="T6SS_TssM-like"/>
</dbReference>
<protein>
    <recommendedName>
        <fullName evidence="2">Type VI secretion system component TssM1 N-terminal domain-containing protein</fullName>
    </recommendedName>
</protein>
<organism evidence="3 4">
    <name type="scientific">Desulfocurvibacter africanus PCS</name>
    <dbReference type="NCBI Taxonomy" id="1262666"/>
    <lineage>
        <taxon>Bacteria</taxon>
        <taxon>Pseudomonadati</taxon>
        <taxon>Thermodesulfobacteriota</taxon>
        <taxon>Desulfovibrionia</taxon>
        <taxon>Desulfovibrionales</taxon>
        <taxon>Desulfovibrionaceae</taxon>
        <taxon>Desulfocurvibacter</taxon>
    </lineage>
</organism>
<evidence type="ECO:0000313" key="3">
    <source>
        <dbReference type="EMBL" id="EMG38274.1"/>
    </source>
</evidence>
<reference evidence="3 4" key="1">
    <citation type="journal article" date="2013" name="Genome Announc.">
        <title>Draft Genome Sequence for Desulfovibrio africanus Strain PCS.</title>
        <authorList>
            <person name="Brown S.D."/>
            <person name="Utturkar S.M."/>
            <person name="Arkin A.P."/>
            <person name="Deutschbauer A.M."/>
            <person name="Elias D.A."/>
            <person name="Hazen T.C."/>
            <person name="Chakraborty R."/>
        </authorList>
    </citation>
    <scope>NUCLEOTIDE SEQUENCE [LARGE SCALE GENOMIC DNA]</scope>
    <source>
        <strain evidence="3 4">PCS</strain>
    </source>
</reference>
<dbReference type="RefSeq" id="WP_005984516.1">
    <property type="nucleotide sequence ID" value="NZ_AOSV01000006.1"/>
</dbReference>
<dbReference type="PANTHER" id="PTHR36153:SF1">
    <property type="entry name" value="TYPE VI SECRETION SYSTEM COMPONENT TSSM1"/>
    <property type="match status" value="1"/>
</dbReference>